<name>A0A0B2VSP4_TOXCA</name>
<feature type="compositionally biased region" description="Polar residues" evidence="1">
    <location>
        <begin position="143"/>
        <end position="152"/>
    </location>
</feature>
<feature type="region of interest" description="Disordered" evidence="1">
    <location>
        <begin position="1"/>
        <end position="184"/>
    </location>
</feature>
<feature type="compositionally biased region" description="Basic and acidic residues" evidence="1">
    <location>
        <begin position="14"/>
        <end position="36"/>
    </location>
</feature>
<feature type="compositionally biased region" description="Polar residues" evidence="1">
    <location>
        <begin position="219"/>
        <end position="229"/>
    </location>
</feature>
<feature type="region of interest" description="Disordered" evidence="1">
    <location>
        <begin position="219"/>
        <end position="241"/>
    </location>
</feature>
<gene>
    <name evidence="2" type="ORF">Tcan_02603</name>
</gene>
<protein>
    <recommendedName>
        <fullName evidence="4">RRM domain-containing protein</fullName>
    </recommendedName>
</protein>
<evidence type="ECO:0000256" key="1">
    <source>
        <dbReference type="SAM" id="MobiDB-lite"/>
    </source>
</evidence>
<dbReference type="Proteomes" id="UP000031036">
    <property type="component" value="Unassembled WGS sequence"/>
</dbReference>
<reference evidence="2 3" key="1">
    <citation type="submission" date="2014-11" db="EMBL/GenBank/DDBJ databases">
        <title>Genetic blueprint of the zoonotic pathogen Toxocara canis.</title>
        <authorList>
            <person name="Zhu X.-Q."/>
            <person name="Korhonen P.K."/>
            <person name="Cai H."/>
            <person name="Young N.D."/>
            <person name="Nejsum P."/>
            <person name="von Samson-Himmelstjerna G."/>
            <person name="Boag P.R."/>
            <person name="Tan P."/>
            <person name="Li Q."/>
            <person name="Min J."/>
            <person name="Yang Y."/>
            <person name="Wang X."/>
            <person name="Fang X."/>
            <person name="Hall R.S."/>
            <person name="Hofmann A."/>
            <person name="Sternberg P.W."/>
            <person name="Jex A.R."/>
            <person name="Gasser R.B."/>
        </authorList>
    </citation>
    <scope>NUCLEOTIDE SEQUENCE [LARGE SCALE GENOMIC DNA]</scope>
    <source>
        <strain evidence="2">PN_DK_2014</strain>
    </source>
</reference>
<dbReference type="STRING" id="6265.A0A0B2VSP4"/>
<feature type="compositionally biased region" description="Polar residues" evidence="1">
    <location>
        <begin position="105"/>
        <end position="129"/>
    </location>
</feature>
<feature type="compositionally biased region" description="Acidic residues" evidence="1">
    <location>
        <begin position="1"/>
        <end position="10"/>
    </location>
</feature>
<dbReference type="OMA" id="WKLCDEV"/>
<dbReference type="OrthoDB" id="5869979at2759"/>
<proteinExistence type="predicted"/>
<feature type="region of interest" description="Disordered" evidence="1">
    <location>
        <begin position="486"/>
        <end position="517"/>
    </location>
</feature>
<keyword evidence="3" id="KW-1185">Reference proteome</keyword>
<accession>A0A0B2VSP4</accession>
<feature type="region of interest" description="Disordered" evidence="1">
    <location>
        <begin position="717"/>
        <end position="828"/>
    </location>
</feature>
<feature type="compositionally biased region" description="Low complexity" evidence="1">
    <location>
        <begin position="47"/>
        <end position="65"/>
    </location>
</feature>
<organism evidence="2 3">
    <name type="scientific">Toxocara canis</name>
    <name type="common">Canine roundworm</name>
    <dbReference type="NCBI Taxonomy" id="6265"/>
    <lineage>
        <taxon>Eukaryota</taxon>
        <taxon>Metazoa</taxon>
        <taxon>Ecdysozoa</taxon>
        <taxon>Nematoda</taxon>
        <taxon>Chromadorea</taxon>
        <taxon>Rhabditida</taxon>
        <taxon>Spirurina</taxon>
        <taxon>Ascaridomorpha</taxon>
        <taxon>Ascaridoidea</taxon>
        <taxon>Toxocaridae</taxon>
        <taxon>Toxocara</taxon>
    </lineage>
</organism>
<feature type="compositionally biased region" description="Low complexity" evidence="1">
    <location>
        <begin position="486"/>
        <end position="512"/>
    </location>
</feature>
<feature type="compositionally biased region" description="Basic and acidic residues" evidence="1">
    <location>
        <begin position="717"/>
        <end position="795"/>
    </location>
</feature>
<comment type="caution">
    <text evidence="2">The sequence shown here is derived from an EMBL/GenBank/DDBJ whole genome shotgun (WGS) entry which is preliminary data.</text>
</comment>
<evidence type="ECO:0000313" key="3">
    <source>
        <dbReference type="Proteomes" id="UP000031036"/>
    </source>
</evidence>
<evidence type="ECO:0000313" key="2">
    <source>
        <dbReference type="EMBL" id="KHN84289.1"/>
    </source>
</evidence>
<evidence type="ECO:0008006" key="4">
    <source>
        <dbReference type="Google" id="ProtNLM"/>
    </source>
</evidence>
<dbReference type="AlphaFoldDB" id="A0A0B2VSP4"/>
<feature type="compositionally biased region" description="Polar residues" evidence="1">
    <location>
        <begin position="71"/>
        <end position="84"/>
    </location>
</feature>
<sequence length="844" mass="92504">MDANVEDEISSGDRIAENVHMSDVKTDGTSLDDTKESQPQNVLPLTGQEGSASIGAAAAHAGMRAPELEQHNPSSNLELATTEQPLLVRGPMTPPGEPLTAASAPGSSTPPLSHSNEPTDSSDCGSINLRQDVISESDRRSLIPTTMKVTGPSTPPEDDGNATQPSLSLSAHPVNGGAAEVHSGSPSVLSAATTAFNSPQSFSIPSSAAGLAVSTTQLSSVSRTAQKVTPQRDSECETNGVDLNKSNEHIETTTKGDKTLETREVHDAKRKFRIVGLAFPGKWMNHEKLLQIFAKSESFHIWFDKAEKLGGAKWGGVSMVFENADEAKAAFASVQKMTLDGVPFKLQASRHFYGGTQPSGSSGLSAAGSSSFAMPPLPFKVDASEADSPRRLYALHLTPSTDQTLLSSILGSESIESILLETDPNVPSERQAEIVFRTAEEANDARIELADGFEIDEGDHQYTMVLLTAEEYLAYMKNGNERAAAAAASQRTTRSASPPVSASQSNAQSTSSPFVPAPQITVEDVTDLLQKYVDDTRTNWAELNEVGDLWRLCDEVSHQMKGLPDSMLKPALLNVLERHQKTLPSHWMRQHVDDLIKIWKREVQSAKSAPRSTAFMMSSVAYSPPRRTCPRRTAPNDVKKHELAMMMGMGAVLNTARSKLATEEGELDIDEDEHGNYSIGGQPLTFESWAEITKPPSPVVEARPRMLPEYRKIRNQHKKEIRERKMEEAKIQKMREAVESSKELEEEKQADENQHKKEIRERKMEEAKIQKMREAVESSKELEEEKQAEESKEPDLIEEGSITGPEMSEKKREILSSPQGMTRAQHDQMAVFMRTFSAQNFHGK</sequence>
<dbReference type="EMBL" id="JPKZ01001016">
    <property type="protein sequence ID" value="KHN84289.1"/>
    <property type="molecule type" value="Genomic_DNA"/>
</dbReference>